<evidence type="ECO:0000313" key="3">
    <source>
        <dbReference type="Proteomes" id="UP000095767"/>
    </source>
</evidence>
<proteinExistence type="predicted"/>
<gene>
    <name evidence="2" type="ORF">BAE44_0002102</name>
</gene>
<protein>
    <submittedName>
        <fullName evidence="2">Uncharacterized protein</fullName>
    </submittedName>
</protein>
<organism evidence="2 3">
    <name type="scientific">Dichanthelium oligosanthes</name>
    <dbReference type="NCBI Taxonomy" id="888268"/>
    <lineage>
        <taxon>Eukaryota</taxon>
        <taxon>Viridiplantae</taxon>
        <taxon>Streptophyta</taxon>
        <taxon>Embryophyta</taxon>
        <taxon>Tracheophyta</taxon>
        <taxon>Spermatophyta</taxon>
        <taxon>Magnoliopsida</taxon>
        <taxon>Liliopsida</taxon>
        <taxon>Poales</taxon>
        <taxon>Poaceae</taxon>
        <taxon>PACMAD clade</taxon>
        <taxon>Panicoideae</taxon>
        <taxon>Panicodae</taxon>
        <taxon>Paniceae</taxon>
        <taxon>Dichantheliinae</taxon>
        <taxon>Dichanthelium</taxon>
    </lineage>
</organism>
<dbReference type="Proteomes" id="UP000095767">
    <property type="component" value="Unassembled WGS sequence"/>
</dbReference>
<feature type="compositionally biased region" description="Low complexity" evidence="1">
    <location>
        <begin position="58"/>
        <end position="96"/>
    </location>
</feature>
<keyword evidence="3" id="KW-1185">Reference proteome</keyword>
<evidence type="ECO:0000313" key="2">
    <source>
        <dbReference type="EMBL" id="OEL36878.1"/>
    </source>
</evidence>
<comment type="caution">
    <text evidence="2">The sequence shown here is derived from an EMBL/GenBank/DDBJ whole genome shotgun (WGS) entry which is preliminary data.</text>
</comment>
<feature type="compositionally biased region" description="Low complexity" evidence="1">
    <location>
        <begin position="9"/>
        <end position="43"/>
    </location>
</feature>
<sequence>MCSTPPVSMPSSAPRHPAPSAASPWPRFRAPRSPSCSSLLLRSSSRRRRVAGSGWPGRASSWRWAPSATAARPRSRLPVAATGTTAPTPSAPSITRSTRDSFANLFTSESFCLLKK</sequence>
<name>A0A1E5WHN7_9POAL</name>
<reference evidence="2 3" key="1">
    <citation type="submission" date="2016-09" db="EMBL/GenBank/DDBJ databases">
        <title>The draft genome of Dichanthelium oligosanthes: A C3 panicoid grass species.</title>
        <authorList>
            <person name="Studer A.J."/>
            <person name="Schnable J.C."/>
            <person name="Brutnell T.P."/>
        </authorList>
    </citation>
    <scope>NUCLEOTIDE SEQUENCE [LARGE SCALE GENOMIC DNA]</scope>
    <source>
        <strain evidence="3">cv. Kellogg 1175</strain>
        <tissue evidence="2">Leaf</tissue>
    </source>
</reference>
<feature type="region of interest" description="Disordered" evidence="1">
    <location>
        <begin position="1"/>
        <end position="96"/>
    </location>
</feature>
<accession>A0A1E5WHN7</accession>
<dbReference type="AlphaFoldDB" id="A0A1E5WHN7"/>
<evidence type="ECO:0000256" key="1">
    <source>
        <dbReference type="SAM" id="MobiDB-lite"/>
    </source>
</evidence>
<dbReference type="EMBL" id="LWDX02007573">
    <property type="protein sequence ID" value="OEL36878.1"/>
    <property type="molecule type" value="Genomic_DNA"/>
</dbReference>